<feature type="compositionally biased region" description="Polar residues" evidence="1">
    <location>
        <begin position="124"/>
        <end position="133"/>
    </location>
</feature>
<sequence>MPTEVTGVIKARKVLKEFNPDLLKEIQKEMRQVLKPIVSQAKGFVPTTSPLRGWQKSEKFWSFDSAEMRRGITYSIAPSRANDQGFKSLAQIINRSPMGAIWESARKPQPWVGPKTGSGKARLSKNQSRSNNPDAGAQFIAGIGVGVQSSQGYGRGIRKAWAKDEGKANAAIIQAVGKIARLAEGKING</sequence>
<dbReference type="EMBL" id="LR796514">
    <property type="protein sequence ID" value="CAB4149289.1"/>
    <property type="molecule type" value="Genomic_DNA"/>
</dbReference>
<feature type="region of interest" description="Disordered" evidence="1">
    <location>
        <begin position="107"/>
        <end position="136"/>
    </location>
</feature>
<organism evidence="2">
    <name type="scientific">uncultured Caudovirales phage</name>
    <dbReference type="NCBI Taxonomy" id="2100421"/>
    <lineage>
        <taxon>Viruses</taxon>
        <taxon>Duplodnaviria</taxon>
        <taxon>Heunggongvirae</taxon>
        <taxon>Uroviricota</taxon>
        <taxon>Caudoviricetes</taxon>
        <taxon>Peduoviridae</taxon>
        <taxon>Maltschvirus</taxon>
        <taxon>Maltschvirus maltsch</taxon>
    </lineage>
</organism>
<gene>
    <name evidence="2" type="ORF">UFOVP538_27</name>
</gene>
<name>A0A6J5N010_9CAUD</name>
<reference evidence="2" key="1">
    <citation type="submission" date="2020-04" db="EMBL/GenBank/DDBJ databases">
        <authorList>
            <person name="Chiriac C."/>
            <person name="Salcher M."/>
            <person name="Ghai R."/>
            <person name="Kavagutti S V."/>
        </authorList>
    </citation>
    <scope>NUCLEOTIDE SEQUENCE</scope>
</reference>
<evidence type="ECO:0000313" key="2">
    <source>
        <dbReference type="EMBL" id="CAB4149289.1"/>
    </source>
</evidence>
<protein>
    <submittedName>
        <fullName evidence="2">Uncharacterized protein</fullName>
    </submittedName>
</protein>
<proteinExistence type="predicted"/>
<accession>A0A6J5N010</accession>
<evidence type="ECO:0000256" key="1">
    <source>
        <dbReference type="SAM" id="MobiDB-lite"/>
    </source>
</evidence>